<dbReference type="InterPro" id="IPR051465">
    <property type="entry name" value="Cell_Envelope_Struct_Comp"/>
</dbReference>
<proteinExistence type="predicted"/>
<dbReference type="RefSeq" id="WP_204890919.1">
    <property type="nucleotide sequence ID" value="NZ_JBHUFW010000004.1"/>
</dbReference>
<organism evidence="3 4">
    <name type="scientific">Planococcus chinensis</name>
    <dbReference type="NCBI Taxonomy" id="272917"/>
    <lineage>
        <taxon>Bacteria</taxon>
        <taxon>Bacillati</taxon>
        <taxon>Bacillota</taxon>
        <taxon>Bacilli</taxon>
        <taxon>Bacillales</taxon>
        <taxon>Caryophanaceae</taxon>
        <taxon>Planococcus</taxon>
    </lineage>
</organism>
<evidence type="ECO:0000256" key="1">
    <source>
        <dbReference type="SAM" id="SignalP"/>
    </source>
</evidence>
<feature type="domain" description="SLH" evidence="2">
    <location>
        <begin position="84"/>
        <end position="138"/>
    </location>
</feature>
<dbReference type="PANTHER" id="PTHR43308">
    <property type="entry name" value="OUTER MEMBRANE PROTEIN ALPHA-RELATED"/>
    <property type="match status" value="1"/>
</dbReference>
<dbReference type="PANTHER" id="PTHR43308:SF5">
    <property type="entry name" value="S-LAYER PROTEIN _ PEPTIDOGLYCAN ENDO-BETA-N-ACETYLGLUCOSAMINIDASE"/>
    <property type="match status" value="1"/>
</dbReference>
<dbReference type="Proteomes" id="UP001597273">
    <property type="component" value="Unassembled WGS sequence"/>
</dbReference>
<keyword evidence="1" id="KW-0732">Signal</keyword>
<gene>
    <name evidence="3" type="ORF">ACFSDB_03760</name>
</gene>
<feature type="domain" description="SLH" evidence="2">
    <location>
        <begin position="139"/>
        <end position="202"/>
    </location>
</feature>
<dbReference type="Pfam" id="PF00395">
    <property type="entry name" value="SLH"/>
    <property type="match status" value="3"/>
</dbReference>
<dbReference type="EMBL" id="JBHUFW010000004">
    <property type="protein sequence ID" value="MFD1862028.1"/>
    <property type="molecule type" value="Genomic_DNA"/>
</dbReference>
<sequence>MKKLFAPIAILLSLFLLVPVQAAPPDLPASHTFYEEMNYLIDKGVIEGEADGSVKPDRPVTRAEAAIMIARLKGLSGTQQATRFSDVPKTHFASGFIAEAVKAGYLTGYTDGTYKPDAPIIRGDMAIVLARVFNLGLGFQNGFKDVSPNMMAYDSVNLIIAANITAGYPDNTFRPKARVTRGQFAAFIARGLEPKFKNDAAIPGSYMKDKTKTYTYRMADGASAVHRFVDVPDRGNLAYGFMWTVEYGGETGEYAELENYRFIAFGWPYSEYDIALPYPVVAGKKFDTFNGDESQVNTITAVNKTVATRYKTFTNATEVTTYDGTRYYMVPGQSTVKTVNAAGKVVFELISVK</sequence>
<dbReference type="PROSITE" id="PS51272">
    <property type="entry name" value="SLH"/>
    <property type="match status" value="3"/>
</dbReference>
<protein>
    <submittedName>
        <fullName evidence="3">S-layer homology domain-containing protein</fullName>
    </submittedName>
</protein>
<keyword evidence="4" id="KW-1185">Reference proteome</keyword>
<evidence type="ECO:0000313" key="4">
    <source>
        <dbReference type="Proteomes" id="UP001597273"/>
    </source>
</evidence>
<feature type="signal peptide" evidence="1">
    <location>
        <begin position="1"/>
        <end position="22"/>
    </location>
</feature>
<feature type="chain" id="PRO_5045654854" evidence="1">
    <location>
        <begin position="23"/>
        <end position="353"/>
    </location>
</feature>
<feature type="domain" description="SLH" evidence="2">
    <location>
        <begin position="20"/>
        <end position="83"/>
    </location>
</feature>
<reference evidence="4" key="1">
    <citation type="journal article" date="2019" name="Int. J. Syst. Evol. Microbiol.">
        <title>The Global Catalogue of Microorganisms (GCM) 10K type strain sequencing project: providing services to taxonomists for standard genome sequencing and annotation.</title>
        <authorList>
            <consortium name="The Broad Institute Genomics Platform"/>
            <consortium name="The Broad Institute Genome Sequencing Center for Infectious Disease"/>
            <person name="Wu L."/>
            <person name="Ma J."/>
        </authorList>
    </citation>
    <scope>NUCLEOTIDE SEQUENCE [LARGE SCALE GENOMIC DNA]</scope>
    <source>
        <strain evidence="4">CGMCC 1.15475</strain>
    </source>
</reference>
<evidence type="ECO:0000313" key="3">
    <source>
        <dbReference type="EMBL" id="MFD1862028.1"/>
    </source>
</evidence>
<evidence type="ECO:0000259" key="2">
    <source>
        <dbReference type="PROSITE" id="PS51272"/>
    </source>
</evidence>
<dbReference type="InterPro" id="IPR001119">
    <property type="entry name" value="SLH_dom"/>
</dbReference>
<accession>A0ABW4QEM0</accession>
<comment type="caution">
    <text evidence="3">The sequence shown here is derived from an EMBL/GenBank/DDBJ whole genome shotgun (WGS) entry which is preliminary data.</text>
</comment>
<name>A0ABW4QEM0_9BACL</name>